<evidence type="ECO:0000256" key="6">
    <source>
        <dbReference type="SAM" id="SignalP"/>
    </source>
</evidence>
<evidence type="ECO:0000313" key="8">
    <source>
        <dbReference type="EMBL" id="MEA9356463.1"/>
    </source>
</evidence>
<keyword evidence="9" id="KW-1185">Reference proteome</keyword>
<feature type="chain" id="PRO_5046275712" evidence="6">
    <location>
        <begin position="21"/>
        <end position="697"/>
    </location>
</feature>
<keyword evidence="2 4" id="KW-0479">Metal-binding</keyword>
<gene>
    <name evidence="8" type="ORF">SHI21_09625</name>
</gene>
<sequence>MTMKIFLFLFLLHTCFRLSAQEIETSGFVESFNKKTFGASTIKIRTPQKNIELNYDKLDKETQKRLTDPSAKKIKQTFKYNKAAVIKESNPPMGLRNDCSEMPVSMGEIEDIAKNSTDMVDFLKKIPEGSLQGFTFVTNSLSLHRGQKDANGEGQVSSMWPRVLRTSMDGKTTVSFVCDPKNPSYGKVEIINFDDKEKAFKTTEIDFGHPTGAKVAPADRVHKDPVSCISCHAGSEVNGKAGLKPNWPEYYQWSDCKSDRNIQMYGGNDDNMEQGQYRKNGLYSRQDDCSNEDFRSSTEREQTDYLKFREKQKNNACFNSLPWPDQTRDEGSVEAQNWTHKYYPYMASSLKVGSDPSDPKNVEGILNISMRSNLRLTFTYSYLMAQKIAADLRKNPNYNAVKYALAMEQAGCEIDKSLYQQMKDLLSLKGDDPDAQSIEVNTPWTKAFADKSGLKNSDWNMEFNDKYKNKADYNSAIPGNTSNLKITDAVGGEILKDLSQSNPIFANADQEMISKGAQKAFGAKYSCIDELGGGIDPKMDSKKFGNGKLCALLAKENEKALKNYKEAQVVCENCNKVDTPKVSKDLSDSLEVIVSKLTTEQIARGKKLVEADSKGKCVTCHSASVDLLPKDFRFIPSEKDANKAESVAIIRARKDEIAKKIENRLIKNKTMPPMENELTDQDRQDVKAYLLSIAAGK</sequence>
<evidence type="ECO:0000256" key="4">
    <source>
        <dbReference type="PROSITE-ProRule" id="PRU00433"/>
    </source>
</evidence>
<protein>
    <submittedName>
        <fullName evidence="8">C-type cytochrome</fullName>
    </submittedName>
</protein>
<evidence type="ECO:0000256" key="1">
    <source>
        <dbReference type="ARBA" id="ARBA00022617"/>
    </source>
</evidence>
<keyword evidence="3 4" id="KW-0408">Iron</keyword>
<dbReference type="InterPro" id="IPR036909">
    <property type="entry name" value="Cyt_c-like_dom_sf"/>
</dbReference>
<dbReference type="Gene3D" id="1.10.760.10">
    <property type="entry name" value="Cytochrome c-like domain"/>
    <property type="match status" value="1"/>
</dbReference>
<keyword evidence="1 4" id="KW-0349">Heme</keyword>
<evidence type="ECO:0000256" key="3">
    <source>
        <dbReference type="ARBA" id="ARBA00023004"/>
    </source>
</evidence>
<name>A0ABU5VTT4_9BACT</name>
<keyword evidence="6" id="KW-0732">Signal</keyword>
<proteinExistence type="predicted"/>
<evidence type="ECO:0000256" key="5">
    <source>
        <dbReference type="SAM" id="MobiDB-lite"/>
    </source>
</evidence>
<dbReference type="InterPro" id="IPR009056">
    <property type="entry name" value="Cyt_c-like_dom"/>
</dbReference>
<feature type="region of interest" description="Disordered" evidence="5">
    <location>
        <begin position="282"/>
        <end position="301"/>
    </location>
</feature>
<evidence type="ECO:0000256" key="2">
    <source>
        <dbReference type="ARBA" id="ARBA00022723"/>
    </source>
</evidence>
<dbReference type="Pfam" id="PF00034">
    <property type="entry name" value="Cytochrom_C"/>
    <property type="match status" value="1"/>
</dbReference>
<dbReference type="EMBL" id="JAYGJQ010000001">
    <property type="protein sequence ID" value="MEA9356463.1"/>
    <property type="molecule type" value="Genomic_DNA"/>
</dbReference>
<dbReference type="PROSITE" id="PS51007">
    <property type="entry name" value="CYTC"/>
    <property type="match status" value="1"/>
</dbReference>
<dbReference type="RefSeq" id="WP_323576162.1">
    <property type="nucleotide sequence ID" value="NZ_JAYGJQ010000001.1"/>
</dbReference>
<feature type="signal peptide" evidence="6">
    <location>
        <begin position="1"/>
        <end position="20"/>
    </location>
</feature>
<reference evidence="8 9" key="1">
    <citation type="submission" date="2023-11" db="EMBL/GenBank/DDBJ databases">
        <title>A Novel Polar Bacteriovorax (B. antarcticus) Isolated from the Biocrust in Antarctica.</title>
        <authorList>
            <person name="Mun W."/>
            <person name="Choi S.Y."/>
            <person name="Mitchell R.J."/>
        </authorList>
    </citation>
    <scope>NUCLEOTIDE SEQUENCE [LARGE SCALE GENOMIC DNA]</scope>
    <source>
        <strain evidence="8 9">PP10</strain>
    </source>
</reference>
<feature type="domain" description="Cytochrome c" evidence="7">
    <location>
        <begin position="600"/>
        <end position="694"/>
    </location>
</feature>
<comment type="caution">
    <text evidence="8">The sequence shown here is derived from an EMBL/GenBank/DDBJ whole genome shotgun (WGS) entry which is preliminary data.</text>
</comment>
<evidence type="ECO:0000259" key="7">
    <source>
        <dbReference type="PROSITE" id="PS51007"/>
    </source>
</evidence>
<dbReference type="Proteomes" id="UP001302274">
    <property type="component" value="Unassembled WGS sequence"/>
</dbReference>
<evidence type="ECO:0000313" key="9">
    <source>
        <dbReference type="Proteomes" id="UP001302274"/>
    </source>
</evidence>
<accession>A0ABU5VTT4</accession>
<organism evidence="8 9">
    <name type="scientific">Bacteriovorax antarcticus</name>
    <dbReference type="NCBI Taxonomy" id="3088717"/>
    <lineage>
        <taxon>Bacteria</taxon>
        <taxon>Pseudomonadati</taxon>
        <taxon>Bdellovibrionota</taxon>
        <taxon>Bacteriovoracia</taxon>
        <taxon>Bacteriovoracales</taxon>
        <taxon>Bacteriovoracaceae</taxon>
        <taxon>Bacteriovorax</taxon>
    </lineage>
</organism>
<dbReference type="SUPFAM" id="SSF46626">
    <property type="entry name" value="Cytochrome c"/>
    <property type="match status" value="1"/>
</dbReference>
<feature type="compositionally biased region" description="Basic and acidic residues" evidence="5">
    <location>
        <begin position="285"/>
        <end position="301"/>
    </location>
</feature>